<accession>A0A0K2UW47</accession>
<sequence>MDQGKWVNCENFSEKKILTVDQLNMCWLVKTKEDFQGVYNTNYQTPTMVLSLVPFNGEKMPPFFFKNIHIEKCQKFCADNIARLWCKGICPPSSSD</sequence>
<proteinExistence type="predicted"/>
<reference evidence="1" key="1">
    <citation type="submission" date="2014-05" db="EMBL/GenBank/DDBJ databases">
        <authorList>
            <person name="Chronopoulou M."/>
        </authorList>
    </citation>
    <scope>NUCLEOTIDE SEQUENCE</scope>
    <source>
        <tissue evidence="1">Whole organism</tissue>
    </source>
</reference>
<name>A0A0K2UW47_LEPSM</name>
<organism evidence="1">
    <name type="scientific">Lepeophtheirus salmonis</name>
    <name type="common">Salmon louse</name>
    <name type="synonym">Caligus salmonis</name>
    <dbReference type="NCBI Taxonomy" id="72036"/>
    <lineage>
        <taxon>Eukaryota</taxon>
        <taxon>Metazoa</taxon>
        <taxon>Ecdysozoa</taxon>
        <taxon>Arthropoda</taxon>
        <taxon>Crustacea</taxon>
        <taxon>Multicrustacea</taxon>
        <taxon>Hexanauplia</taxon>
        <taxon>Copepoda</taxon>
        <taxon>Siphonostomatoida</taxon>
        <taxon>Caligidae</taxon>
        <taxon>Lepeophtheirus</taxon>
    </lineage>
</organism>
<dbReference type="AlphaFoldDB" id="A0A0K2UW47"/>
<evidence type="ECO:0000313" key="1">
    <source>
        <dbReference type="EMBL" id="CDW42459.1"/>
    </source>
</evidence>
<dbReference type="EMBL" id="HACA01025098">
    <property type="protein sequence ID" value="CDW42459.1"/>
    <property type="molecule type" value="Transcribed_RNA"/>
</dbReference>
<protein>
    <submittedName>
        <fullName evidence="1">Uncharacterized protein</fullName>
    </submittedName>
</protein>